<dbReference type="OrthoDB" id="272443at2759"/>
<dbReference type="VEuPathDB" id="TriTrypDB:TRSC58_04535"/>
<feature type="compositionally biased region" description="Basic and acidic residues" evidence="1">
    <location>
        <begin position="356"/>
        <end position="381"/>
    </location>
</feature>
<evidence type="ECO:0000256" key="2">
    <source>
        <dbReference type="SAM" id="Phobius"/>
    </source>
</evidence>
<dbReference type="GO" id="GO:0006893">
    <property type="term" value="P:Golgi to plasma membrane transport"/>
    <property type="evidence" value="ECO:0007669"/>
    <property type="project" value="TreeGrafter"/>
</dbReference>
<feature type="region of interest" description="Disordered" evidence="1">
    <location>
        <begin position="135"/>
        <end position="170"/>
    </location>
</feature>
<proteinExistence type="predicted"/>
<evidence type="ECO:0000259" key="3">
    <source>
        <dbReference type="Pfam" id="PF07393"/>
    </source>
</evidence>
<gene>
    <name evidence="4" type="ORF">TRSC58_04535</name>
</gene>
<dbReference type="GO" id="GO:0000145">
    <property type="term" value="C:exocyst"/>
    <property type="evidence" value="ECO:0007669"/>
    <property type="project" value="TreeGrafter"/>
</dbReference>
<accession>A0A061J394</accession>
<keyword evidence="2" id="KW-0812">Transmembrane</keyword>
<reference evidence="4 5" key="1">
    <citation type="submission" date="2013-07" db="EMBL/GenBank/DDBJ databases">
        <authorList>
            <person name="Stoco P.H."/>
            <person name="Wagner G."/>
            <person name="Gerber A."/>
            <person name="Zaha A."/>
            <person name="Thompson C."/>
            <person name="Bartholomeu D.C."/>
            <person name="Luckemeyer D.D."/>
            <person name="Bahia D."/>
            <person name="Loreto E."/>
            <person name="Prestes E.B."/>
            <person name="Lima F.M."/>
            <person name="Rodrigues-Luiz G."/>
            <person name="Vallejo G.A."/>
            <person name="Filho J.F."/>
            <person name="Monteiro K.M."/>
            <person name="Tyler K.M."/>
            <person name="de Almeida L.G."/>
            <person name="Ortiz M.F."/>
            <person name="Siervo M.A."/>
            <person name="de Moraes M.H."/>
            <person name="Cunha O.L."/>
            <person name="Mendonca-Neto R."/>
            <person name="Silva R."/>
            <person name="Teixeira S.M."/>
            <person name="Murta S.M."/>
            <person name="Sincero T.C."/>
            <person name="Mendes T.A."/>
            <person name="Urmenyi T.P."/>
            <person name="Silva V.G."/>
            <person name="da Rocha W.D."/>
            <person name="Andersson B."/>
            <person name="Romanha A.J."/>
            <person name="Steindel M."/>
            <person name="de Vasconcelos A.T."/>
            <person name="Grisard E.C."/>
        </authorList>
    </citation>
    <scope>NUCLEOTIDE SEQUENCE [LARGE SCALE GENOMIC DNA]</scope>
    <source>
        <strain evidence="4 5">SC58</strain>
    </source>
</reference>
<keyword evidence="5" id="KW-1185">Reference proteome</keyword>
<dbReference type="InterPro" id="IPR048627">
    <property type="entry name" value="Sec10_HB"/>
</dbReference>
<feature type="region of interest" description="Disordered" evidence="1">
    <location>
        <begin position="1304"/>
        <end position="1323"/>
    </location>
</feature>
<feature type="transmembrane region" description="Helical" evidence="2">
    <location>
        <begin position="1276"/>
        <end position="1295"/>
    </location>
</feature>
<feature type="domain" description="Exocyst complex component Sec10-like alpha-helical bundle" evidence="3">
    <location>
        <begin position="793"/>
        <end position="1173"/>
    </location>
</feature>
<evidence type="ECO:0000313" key="4">
    <source>
        <dbReference type="EMBL" id="ESL07772.1"/>
    </source>
</evidence>
<organism evidence="4 5">
    <name type="scientific">Trypanosoma rangeli SC58</name>
    <dbReference type="NCBI Taxonomy" id="429131"/>
    <lineage>
        <taxon>Eukaryota</taxon>
        <taxon>Discoba</taxon>
        <taxon>Euglenozoa</taxon>
        <taxon>Kinetoplastea</taxon>
        <taxon>Metakinetoplastina</taxon>
        <taxon>Trypanosomatida</taxon>
        <taxon>Trypanosomatidae</taxon>
        <taxon>Trypanosoma</taxon>
        <taxon>Herpetosoma</taxon>
    </lineage>
</organism>
<feature type="region of interest" description="Disordered" evidence="1">
    <location>
        <begin position="1"/>
        <end position="80"/>
    </location>
</feature>
<name>A0A061J394_TRYRA</name>
<dbReference type="GO" id="GO:0006887">
    <property type="term" value="P:exocytosis"/>
    <property type="evidence" value="ECO:0007669"/>
    <property type="project" value="TreeGrafter"/>
</dbReference>
<evidence type="ECO:0000313" key="5">
    <source>
        <dbReference type="Proteomes" id="UP000031737"/>
    </source>
</evidence>
<keyword evidence="2" id="KW-0472">Membrane</keyword>
<keyword evidence="2" id="KW-1133">Transmembrane helix</keyword>
<comment type="caution">
    <text evidence="4">The sequence shown here is derived from an EMBL/GenBank/DDBJ whole genome shotgun (WGS) entry which is preliminary data.</text>
</comment>
<protein>
    <recommendedName>
        <fullName evidence="3">Exocyst complex component Sec10-like alpha-helical bundle domain-containing protein</fullName>
    </recommendedName>
</protein>
<feature type="compositionally biased region" description="Low complexity" evidence="1">
    <location>
        <begin position="1"/>
        <end position="14"/>
    </location>
</feature>
<dbReference type="InterPro" id="IPR009976">
    <property type="entry name" value="Sec10-like"/>
</dbReference>
<dbReference type="EMBL" id="AUPL01004535">
    <property type="protein sequence ID" value="ESL07772.1"/>
    <property type="molecule type" value="Genomic_DNA"/>
</dbReference>
<dbReference type="Pfam" id="PF07393">
    <property type="entry name" value="Sec10_HB"/>
    <property type="match status" value="1"/>
</dbReference>
<feature type="region of interest" description="Disordered" evidence="1">
    <location>
        <begin position="344"/>
        <end position="406"/>
    </location>
</feature>
<sequence length="1333" mass="146963">MTGGSPAAGSAGNDGDAGGTGASSARKKIVVRRGAAGATANAPSVARSSSDRKDGVSSAFDAGASGDQCVAPQSSASAEQERSSLDRMVFSSIHFSAPTFVNNIINRALFHVLPSRRKKTSPTLLETAAGALAAGGDGAWQQPTDGGGSGSTKNGGENGTRSPPEGAAAGEDYVTIVNRLTTTLECALAEIEKVQEEEGRALQSNEVRCRRVEIREKRRLATIRLGLEATTARLHEYENRVCNALAATAGIEQHLAQSNARVMRGRAVSHLLKHFKMFMHMNHAELDALLKNLSKARAEQRGEVTSKWEAGLVSPADPMYYGGAGSGGGGTGGGSGAEDIVAARSEEAESSGQEEVEGKSVARGREAELNRDPTEAKDGNAKNDGIFSGSSRTEAVRPRGPFRQGGPRQLRRRVVTMAQDSDETAASMGITATAATTAKVADGKIGDGGGGRERMHRMETAAVAAGLDRTFAVRSCTEAQVDWCQRLMHLCRELESVVGSTPNIDLYVGWVRQELIADVFHLVDRFNELYKEHPDTAVHQPYGRALLKTLELVSRLYNSITNSHDALLSAFYARTINQMGVTLFSEYSPKPLPPQPPLSGAATASTPPAAMQHYRNSTEHDLHRTFDFLLSRTRRDVIVVETIFGTTNSARQQLLAQVTEGVVKPFVTQQLKLAEFFERDMVEAEACLSPRSKRRASTRVADAMTYAHTMQARLFSFFQDYVKELRNTFEKGEADFLQKYADSIFTGRSAFVEQKAELVLLRRYHTMLEEQYTRDLHSVPEEVFDLREAHMKKTKELIERLREVVARTRIYAPPKDVTSCVLDLVKASLENMGNYMDEELRKMVESLRADRENWRVKPESEDELLRPSNLESQQCGLRMLLFVQSSLMSLNDAISVSCMPLLQVDPRLEAAIEEAKESAYEALDERAETLLNLCVNAIIVRSLSILLHYQKRNDYRPKVAKGAEGEMFAQPCTRACTLFCLYITRQFEEAKEFVRLSNGQVPQRQNTAGVAAGATFEPASMTSHYVTMLSRRSGMEAGDASNEVLNAVRARARTMNMQQLLYGDGGPSSFVRTVGVCLYRGIVTHLKAFTVTDRGALIYKQDVTAYMEAMRPIIRTPGPDGAVVEVLFRLLKETASLLLMPWEHIKGVRETGLLRLMSNEEQVQFIRMRADLQGGFRKINHWRGWGGGGRGILAPHADSEEEKRKRNKNECCLLHVQMCECTFVLSSGGGFLLVVQHQASCRLKKQKDEDKEEAGCVACHNMPAVDMDFFSCQRNFLLFLSFLPFVIEACFIFCGRARPHAKRSRTNSRQSADMPRGCHGPWPPGALQIPRWL</sequence>
<dbReference type="Proteomes" id="UP000031737">
    <property type="component" value="Unassembled WGS sequence"/>
</dbReference>
<dbReference type="PANTHER" id="PTHR12100:SF0">
    <property type="entry name" value="EXOCYST COMPLEX COMPONENT 5"/>
    <property type="match status" value="1"/>
</dbReference>
<dbReference type="PANTHER" id="PTHR12100">
    <property type="entry name" value="SEC10"/>
    <property type="match status" value="1"/>
</dbReference>
<evidence type="ECO:0000256" key="1">
    <source>
        <dbReference type="SAM" id="MobiDB-lite"/>
    </source>
</evidence>